<name>A0A6M0Q351_9BACI</name>
<proteinExistence type="predicted"/>
<evidence type="ECO:0000256" key="1">
    <source>
        <dbReference type="SAM" id="Phobius"/>
    </source>
</evidence>
<dbReference type="Pfam" id="PF07098">
    <property type="entry name" value="DUF1360"/>
    <property type="match status" value="1"/>
</dbReference>
<gene>
    <name evidence="2" type="ORF">G4D63_02360</name>
</gene>
<protein>
    <submittedName>
        <fullName evidence="2">DUF1360 domain-containing protein</fullName>
    </submittedName>
</protein>
<organism evidence="2 3">
    <name type="scientific">Bacillus mesophilus</name>
    <dbReference type="NCBI Taxonomy" id="1808955"/>
    <lineage>
        <taxon>Bacteria</taxon>
        <taxon>Bacillati</taxon>
        <taxon>Bacillota</taxon>
        <taxon>Bacilli</taxon>
        <taxon>Bacillales</taxon>
        <taxon>Bacillaceae</taxon>
        <taxon>Bacillus</taxon>
    </lineage>
</organism>
<accession>A0A6M0Q351</accession>
<keyword evidence="1" id="KW-0472">Membrane</keyword>
<comment type="caution">
    <text evidence="2">The sequence shown here is derived from an EMBL/GenBank/DDBJ whole genome shotgun (WGS) entry which is preliminary data.</text>
</comment>
<sequence length="116" mass="13240">MTWLHFVLLSLASFRLTHLIVFDNITSFLRRPFHEEVTETEEDGTTSTYIVVKGTGIRKWFGELLSCYWCTGIWCTTALYALWWIWPKGVEPLVIILAIAGCAAIIETIVLKLSDS</sequence>
<evidence type="ECO:0000313" key="3">
    <source>
        <dbReference type="Proteomes" id="UP000481043"/>
    </source>
</evidence>
<feature type="transmembrane region" description="Helical" evidence="1">
    <location>
        <begin position="92"/>
        <end position="111"/>
    </location>
</feature>
<dbReference type="EMBL" id="JAAIWM010000001">
    <property type="protein sequence ID" value="NEY70573.1"/>
    <property type="molecule type" value="Genomic_DNA"/>
</dbReference>
<feature type="transmembrane region" description="Helical" evidence="1">
    <location>
        <begin position="67"/>
        <end position="86"/>
    </location>
</feature>
<evidence type="ECO:0000313" key="2">
    <source>
        <dbReference type="EMBL" id="NEY70573.1"/>
    </source>
</evidence>
<dbReference type="RefSeq" id="WP_163177300.1">
    <property type="nucleotide sequence ID" value="NZ_JAAIWM010000001.1"/>
</dbReference>
<dbReference type="AlphaFoldDB" id="A0A6M0Q351"/>
<dbReference type="Proteomes" id="UP000481043">
    <property type="component" value="Unassembled WGS sequence"/>
</dbReference>
<reference evidence="2 3" key="1">
    <citation type="submission" date="2020-02" db="EMBL/GenBank/DDBJ databases">
        <title>Bacillus aquiflavi sp. nov., isolated from yellow water of strong flavor Chinese baijiu in Yibin region of China.</title>
        <authorList>
            <person name="Xie J."/>
        </authorList>
    </citation>
    <scope>NUCLEOTIDE SEQUENCE [LARGE SCALE GENOMIC DNA]</scope>
    <source>
        <strain evidence="2 3">SA4</strain>
    </source>
</reference>
<dbReference type="InterPro" id="IPR010773">
    <property type="entry name" value="Mycophage_PG1_Gp7"/>
</dbReference>
<keyword evidence="3" id="KW-1185">Reference proteome</keyword>
<keyword evidence="1" id="KW-1133">Transmembrane helix</keyword>
<keyword evidence="1" id="KW-0812">Transmembrane</keyword>